<dbReference type="Proteomes" id="UP000006727">
    <property type="component" value="Chromosome 6"/>
</dbReference>
<dbReference type="RefSeq" id="XP_024377240.1">
    <property type="nucleotide sequence ID" value="XM_024521472.2"/>
</dbReference>
<proteinExistence type="predicted"/>
<dbReference type="Gene3D" id="3.30.70.100">
    <property type="match status" value="1"/>
</dbReference>
<evidence type="ECO:0000313" key="4">
    <source>
        <dbReference type="EnsemblPlants" id="Pp3c6_12850V3.1"/>
    </source>
</evidence>
<dbReference type="GeneID" id="112283124"/>
<reference evidence="3 5" key="1">
    <citation type="journal article" date="2008" name="Science">
        <title>The Physcomitrella genome reveals evolutionary insights into the conquest of land by plants.</title>
        <authorList>
            <person name="Rensing S."/>
            <person name="Lang D."/>
            <person name="Zimmer A."/>
            <person name="Terry A."/>
            <person name="Salamov A."/>
            <person name="Shapiro H."/>
            <person name="Nishiyama T."/>
            <person name="Perroud P.-F."/>
            <person name="Lindquist E."/>
            <person name="Kamisugi Y."/>
            <person name="Tanahashi T."/>
            <person name="Sakakibara K."/>
            <person name="Fujita T."/>
            <person name="Oishi K."/>
            <person name="Shin-I T."/>
            <person name="Kuroki Y."/>
            <person name="Toyoda A."/>
            <person name="Suzuki Y."/>
            <person name="Hashimoto A."/>
            <person name="Yamaguchi K."/>
            <person name="Sugano A."/>
            <person name="Kohara Y."/>
            <person name="Fujiyama A."/>
            <person name="Anterola A."/>
            <person name="Aoki S."/>
            <person name="Ashton N."/>
            <person name="Barbazuk W.B."/>
            <person name="Barker E."/>
            <person name="Bennetzen J."/>
            <person name="Bezanilla M."/>
            <person name="Blankenship R."/>
            <person name="Cho S.H."/>
            <person name="Dutcher S."/>
            <person name="Estelle M."/>
            <person name="Fawcett J.A."/>
            <person name="Gundlach H."/>
            <person name="Hanada K."/>
            <person name="Heyl A."/>
            <person name="Hicks K.A."/>
            <person name="Hugh J."/>
            <person name="Lohr M."/>
            <person name="Mayer K."/>
            <person name="Melkozernov A."/>
            <person name="Murata T."/>
            <person name="Nelson D."/>
            <person name="Pils B."/>
            <person name="Prigge M."/>
            <person name="Reiss B."/>
            <person name="Renner T."/>
            <person name="Rombauts S."/>
            <person name="Rushton P."/>
            <person name="Sanderfoot A."/>
            <person name="Schween G."/>
            <person name="Shiu S.-H."/>
            <person name="Stueber K."/>
            <person name="Theodoulou F.L."/>
            <person name="Tu H."/>
            <person name="Van de Peer Y."/>
            <person name="Verrier P.J."/>
            <person name="Waters E."/>
            <person name="Wood A."/>
            <person name="Yang L."/>
            <person name="Cove D."/>
            <person name="Cuming A."/>
            <person name="Hasebe M."/>
            <person name="Lucas S."/>
            <person name="Mishler D.B."/>
            <person name="Reski R."/>
            <person name="Grigoriev I."/>
            <person name="Quatrano R.S."/>
            <person name="Boore J.L."/>
        </authorList>
    </citation>
    <scope>NUCLEOTIDE SEQUENCE [LARGE SCALE GENOMIC DNA]</scope>
    <source>
        <strain evidence="4 5">cv. Gransden 2004</strain>
    </source>
</reference>
<dbReference type="PANTHER" id="PTHR22814">
    <property type="entry name" value="COPPER TRANSPORT PROTEIN ATOX1-RELATED"/>
    <property type="match status" value="1"/>
</dbReference>
<dbReference type="Gramene" id="Pp3c6_12850V3.2">
    <property type="protein sequence ID" value="Pp3c6_12850V3.2"/>
    <property type="gene ID" value="Pp3c6_12850"/>
</dbReference>
<dbReference type="InterPro" id="IPR036163">
    <property type="entry name" value="HMA_dom_sf"/>
</dbReference>
<dbReference type="AlphaFoldDB" id="A0A2K1KFF2"/>
<name>A0A2K1KFF2_PHYPA</name>
<dbReference type="GO" id="GO:0046872">
    <property type="term" value="F:metal ion binding"/>
    <property type="evidence" value="ECO:0007669"/>
    <property type="project" value="UniProtKB-KW"/>
</dbReference>
<keyword evidence="5" id="KW-1185">Reference proteome</keyword>
<keyword evidence="1" id="KW-0479">Metal-binding</keyword>
<dbReference type="CDD" id="cd00371">
    <property type="entry name" value="HMA"/>
    <property type="match status" value="1"/>
</dbReference>
<reference evidence="3 5" key="2">
    <citation type="journal article" date="2018" name="Plant J.">
        <title>The Physcomitrella patens chromosome-scale assembly reveals moss genome structure and evolution.</title>
        <authorList>
            <person name="Lang D."/>
            <person name="Ullrich K.K."/>
            <person name="Murat F."/>
            <person name="Fuchs J."/>
            <person name="Jenkins J."/>
            <person name="Haas F.B."/>
            <person name="Piednoel M."/>
            <person name="Gundlach H."/>
            <person name="Van Bel M."/>
            <person name="Meyberg R."/>
            <person name="Vives C."/>
            <person name="Morata J."/>
            <person name="Symeonidi A."/>
            <person name="Hiss M."/>
            <person name="Muchero W."/>
            <person name="Kamisugi Y."/>
            <person name="Saleh O."/>
            <person name="Blanc G."/>
            <person name="Decker E.L."/>
            <person name="van Gessel N."/>
            <person name="Grimwood J."/>
            <person name="Hayes R.D."/>
            <person name="Graham S.W."/>
            <person name="Gunter L.E."/>
            <person name="McDaniel S.F."/>
            <person name="Hoernstein S.N.W."/>
            <person name="Larsson A."/>
            <person name="Li F.W."/>
            <person name="Perroud P.F."/>
            <person name="Phillips J."/>
            <person name="Ranjan P."/>
            <person name="Rokshar D.S."/>
            <person name="Rothfels C.J."/>
            <person name="Schneider L."/>
            <person name="Shu S."/>
            <person name="Stevenson D.W."/>
            <person name="Thummler F."/>
            <person name="Tillich M."/>
            <person name="Villarreal Aguilar J.C."/>
            <person name="Widiez T."/>
            <person name="Wong G.K."/>
            <person name="Wymore A."/>
            <person name="Zhang Y."/>
            <person name="Zimmer A.D."/>
            <person name="Quatrano R.S."/>
            <person name="Mayer K.F.X."/>
            <person name="Goodstein D."/>
            <person name="Casacuberta J.M."/>
            <person name="Vandepoele K."/>
            <person name="Reski R."/>
            <person name="Cuming A.C."/>
            <person name="Tuskan G.A."/>
            <person name="Maumus F."/>
            <person name="Salse J."/>
            <person name="Schmutz J."/>
            <person name="Rensing S.A."/>
        </authorList>
    </citation>
    <scope>NUCLEOTIDE SEQUENCE [LARGE SCALE GENOMIC DNA]</scope>
    <source>
        <strain evidence="4 5">cv. Gransden 2004</strain>
    </source>
</reference>
<dbReference type="PROSITE" id="PS50846">
    <property type="entry name" value="HMA_2"/>
    <property type="match status" value="1"/>
</dbReference>
<dbReference type="Pfam" id="PF00403">
    <property type="entry name" value="HMA"/>
    <property type="match status" value="1"/>
</dbReference>
<dbReference type="SUPFAM" id="SSF55008">
    <property type="entry name" value="HMA, heavy metal-associated domain"/>
    <property type="match status" value="1"/>
</dbReference>
<gene>
    <name evidence="4" type="primary">LOC112283124</name>
    <name evidence="3" type="ORF">PHYPA_008882</name>
</gene>
<accession>A0A2K1KFF2</accession>
<evidence type="ECO:0000313" key="3">
    <source>
        <dbReference type="EMBL" id="PNR52508.1"/>
    </source>
</evidence>
<organism evidence="3">
    <name type="scientific">Physcomitrium patens</name>
    <name type="common">Spreading-leaved earth moss</name>
    <name type="synonym">Physcomitrella patens</name>
    <dbReference type="NCBI Taxonomy" id="3218"/>
    <lineage>
        <taxon>Eukaryota</taxon>
        <taxon>Viridiplantae</taxon>
        <taxon>Streptophyta</taxon>
        <taxon>Embryophyta</taxon>
        <taxon>Bryophyta</taxon>
        <taxon>Bryophytina</taxon>
        <taxon>Bryopsida</taxon>
        <taxon>Funariidae</taxon>
        <taxon>Funariales</taxon>
        <taxon>Funariaceae</taxon>
        <taxon>Physcomitrium</taxon>
    </lineage>
</organism>
<evidence type="ECO:0000313" key="5">
    <source>
        <dbReference type="Proteomes" id="UP000006727"/>
    </source>
</evidence>
<dbReference type="PANTHER" id="PTHR22814:SF336">
    <property type="entry name" value="HEAVY METAL-ASSOCIATED ISOPRENYLATED PLANT PROTEIN 23"/>
    <property type="match status" value="1"/>
</dbReference>
<protein>
    <recommendedName>
        <fullName evidence="2">HMA domain-containing protein</fullName>
    </recommendedName>
</protein>
<sequence>MIAMDPWERRFELPSVSEVFYGAPEPTYFVNAEPYGFQGRPHVVPVSDYRSRDDSPTRYRTRALVAPSSMKTHVVPSTKSVNNVRTHPKGLVLQVPMCCDKCVEKVGKALEDLEGVSDVVCDQYQQKVVISGDVDPEEVLHRVRRVKKKSKFWRMATQPIQYSGNPAFGQVHTKPQVNLYRAPGYHTSAYRAPTSAYTRYLSPTRYTSSYLRHYSSPYIDSEYRSGYMEPRYGSVYDRLAFDDLEYHSRLDRGTPYFQMNDV</sequence>
<dbReference type="Gramene" id="Pp3c6_12850V3.1">
    <property type="protein sequence ID" value="Pp3c6_12850V3.1"/>
    <property type="gene ID" value="Pp3c6_12850"/>
</dbReference>
<dbReference type="EnsemblPlants" id="Pp3c6_12850V3.2">
    <property type="protein sequence ID" value="Pp3c6_12850V3.2"/>
    <property type="gene ID" value="Pp3c6_12850"/>
</dbReference>
<evidence type="ECO:0000259" key="2">
    <source>
        <dbReference type="PROSITE" id="PS50846"/>
    </source>
</evidence>
<dbReference type="InterPro" id="IPR006121">
    <property type="entry name" value="HMA_dom"/>
</dbReference>
<dbReference type="EMBL" id="ABEU02000006">
    <property type="protein sequence ID" value="PNR52508.1"/>
    <property type="molecule type" value="Genomic_DNA"/>
</dbReference>
<dbReference type="PaxDb" id="3218-PP1S177_46V6.1"/>
<dbReference type="OrthoDB" id="689350at2759"/>
<dbReference type="EnsemblPlants" id="Pp3c6_12850V3.1">
    <property type="protein sequence ID" value="Pp3c6_12850V3.1"/>
    <property type="gene ID" value="Pp3c6_12850"/>
</dbReference>
<reference evidence="4" key="3">
    <citation type="submission" date="2020-12" db="UniProtKB">
        <authorList>
            <consortium name="EnsemblPlants"/>
        </authorList>
    </citation>
    <scope>IDENTIFICATION</scope>
</reference>
<evidence type="ECO:0000256" key="1">
    <source>
        <dbReference type="ARBA" id="ARBA00022723"/>
    </source>
</evidence>
<feature type="domain" description="HMA" evidence="2">
    <location>
        <begin position="88"/>
        <end position="151"/>
    </location>
</feature>